<dbReference type="SUPFAM" id="SSF55781">
    <property type="entry name" value="GAF domain-like"/>
    <property type="match status" value="1"/>
</dbReference>
<keyword evidence="2" id="KW-0067">ATP-binding</keyword>
<reference evidence="8 9" key="1">
    <citation type="journal article" date="2022" name="Syst. Appl. Microbiol.">
        <title>Rhodopirellula aestuarii sp. nov., a novel member of the genus Rhodopirellula isolated from brackish sediments collected in the Tagus River estuary, Portugal.</title>
        <authorList>
            <person name="Vitorino I.R."/>
            <person name="Klimek D."/>
            <person name="Calusinska M."/>
            <person name="Lobo-da-Cunha A."/>
            <person name="Vasconcelos V."/>
            <person name="Lage O.M."/>
        </authorList>
    </citation>
    <scope>NUCLEOTIDE SEQUENCE [LARGE SCALE GENOMIC DNA]</scope>
    <source>
        <strain evidence="8 9">ICT_H3.1</strain>
    </source>
</reference>
<name>A0ABT0UA72_9BACT</name>
<feature type="region of interest" description="Disordered" evidence="6">
    <location>
        <begin position="112"/>
        <end position="145"/>
    </location>
</feature>
<dbReference type="InterPro" id="IPR003593">
    <property type="entry name" value="AAA+_ATPase"/>
</dbReference>
<dbReference type="Pfam" id="PF25601">
    <property type="entry name" value="AAA_lid_14"/>
    <property type="match status" value="1"/>
</dbReference>
<accession>A0ABT0UA72</accession>
<dbReference type="PROSITE" id="PS50045">
    <property type="entry name" value="SIGMA54_INTERACT_4"/>
    <property type="match status" value="1"/>
</dbReference>
<evidence type="ECO:0000313" key="9">
    <source>
        <dbReference type="Proteomes" id="UP001202961"/>
    </source>
</evidence>
<evidence type="ECO:0000313" key="8">
    <source>
        <dbReference type="EMBL" id="MCM2373894.1"/>
    </source>
</evidence>
<dbReference type="InterPro" id="IPR027417">
    <property type="entry name" value="P-loop_NTPase"/>
</dbReference>
<evidence type="ECO:0000256" key="2">
    <source>
        <dbReference type="ARBA" id="ARBA00022840"/>
    </source>
</evidence>
<proteinExistence type="predicted"/>
<dbReference type="SMART" id="SM00382">
    <property type="entry name" value="AAA"/>
    <property type="match status" value="1"/>
</dbReference>
<dbReference type="SUPFAM" id="SSF52540">
    <property type="entry name" value="P-loop containing nucleoside triphosphate hydrolases"/>
    <property type="match status" value="1"/>
</dbReference>
<organism evidence="8 9">
    <name type="scientific">Aporhodopirellula aestuarii</name>
    <dbReference type="NCBI Taxonomy" id="2950107"/>
    <lineage>
        <taxon>Bacteria</taxon>
        <taxon>Pseudomonadati</taxon>
        <taxon>Planctomycetota</taxon>
        <taxon>Planctomycetia</taxon>
        <taxon>Pirellulales</taxon>
        <taxon>Pirellulaceae</taxon>
        <taxon>Aporhodopirellula</taxon>
    </lineage>
</organism>
<evidence type="ECO:0000256" key="1">
    <source>
        <dbReference type="ARBA" id="ARBA00022741"/>
    </source>
</evidence>
<evidence type="ECO:0000256" key="5">
    <source>
        <dbReference type="ARBA" id="ARBA00023163"/>
    </source>
</evidence>
<dbReference type="InterPro" id="IPR002078">
    <property type="entry name" value="Sigma_54_int"/>
</dbReference>
<dbReference type="InterPro" id="IPR025943">
    <property type="entry name" value="Sigma_54_int_dom_ATP-bd_2"/>
</dbReference>
<dbReference type="Pfam" id="PF02954">
    <property type="entry name" value="HTH_8"/>
    <property type="match status" value="1"/>
</dbReference>
<dbReference type="Pfam" id="PF00158">
    <property type="entry name" value="Sigma54_activat"/>
    <property type="match status" value="1"/>
</dbReference>
<dbReference type="InterPro" id="IPR009057">
    <property type="entry name" value="Homeodomain-like_sf"/>
</dbReference>
<feature type="compositionally biased region" description="Low complexity" evidence="6">
    <location>
        <begin position="122"/>
        <end position="142"/>
    </location>
</feature>
<dbReference type="PRINTS" id="PR01590">
    <property type="entry name" value="HTHFIS"/>
</dbReference>
<keyword evidence="5" id="KW-0804">Transcription</keyword>
<evidence type="ECO:0000256" key="4">
    <source>
        <dbReference type="ARBA" id="ARBA00023125"/>
    </source>
</evidence>
<keyword evidence="9" id="KW-1185">Reference proteome</keyword>
<sequence>MIGTPSHHLPGNDHKGAALSSPVIPTSYSPPRQLSDDEIIVQKMPLLLGLVAGVQADNLETIRCGVVGQHADRWQTSFWTGDEFTAAHAVASEAIDRGEVVTKGEFSAIQVQTSGVPSSSETADASRSTASPSATRTQASAADETAGVMPGIPNLALLLSINGRPAPPALLRTLSITLGRFLGLHRDRQNDTRRLWQTTTMLQNAAVWQQLDDDDELLESVARCACEVLSCDRATIFLWDKSRRRLIGRPAIGIEGGVLEVEDNAGIVGEVLQSRNPRWWSAGGNDGGRVNRRIDQAQKFNTHSLLAVPMVNSRDQIIGVFEAINAYQDDHRSGAFDAADVRTLSELALHAVVAIDSQRTRANLTRTRDRLVSQAAESNPLVGNHELIRDLRTNASKVAPTDLSVLILGQNGTGKEVLAQHIHYHSERRNGPFVAVNCAALVESLLESELFGHEKGAFTDASGTRQGKFELAHGGTLFLDEVGDMSPGGQAKLLRVLEERVVVRVGGSQPIPVDTRVIAATNQPLQDLIAAKRFREDLFFRLNVVSLTLPPLASRGSDVLMLAEHFLERFCRQIGRVVPRFDETSRRAMIMHPWPGNVRELRNTIERVCYLTSGDLIHEEDLMLRPIEGALPSFPATTMRNSMGGTIINLNEATREFQIAHIEAAIMACGGNMTEAASKLGLHRSNLYRKMRQLGMSTSD</sequence>
<dbReference type="PANTHER" id="PTHR32071">
    <property type="entry name" value="TRANSCRIPTIONAL REGULATORY PROTEIN"/>
    <property type="match status" value="1"/>
</dbReference>
<evidence type="ECO:0000256" key="6">
    <source>
        <dbReference type="SAM" id="MobiDB-lite"/>
    </source>
</evidence>
<dbReference type="Proteomes" id="UP001202961">
    <property type="component" value="Unassembled WGS sequence"/>
</dbReference>
<comment type="caution">
    <text evidence="8">The sequence shown here is derived from an EMBL/GenBank/DDBJ whole genome shotgun (WGS) entry which is preliminary data.</text>
</comment>
<dbReference type="InterPro" id="IPR029016">
    <property type="entry name" value="GAF-like_dom_sf"/>
</dbReference>
<keyword evidence="3" id="KW-0805">Transcription regulation</keyword>
<dbReference type="InterPro" id="IPR002197">
    <property type="entry name" value="HTH_Fis"/>
</dbReference>
<dbReference type="Gene3D" id="1.10.8.60">
    <property type="match status" value="1"/>
</dbReference>
<feature type="domain" description="Sigma-54 factor interaction" evidence="7">
    <location>
        <begin position="381"/>
        <end position="610"/>
    </location>
</feature>
<dbReference type="InterPro" id="IPR025944">
    <property type="entry name" value="Sigma_54_int_dom_CS"/>
</dbReference>
<dbReference type="PROSITE" id="PS00688">
    <property type="entry name" value="SIGMA54_INTERACT_3"/>
    <property type="match status" value="1"/>
</dbReference>
<dbReference type="Pfam" id="PF01590">
    <property type="entry name" value="GAF"/>
    <property type="match status" value="1"/>
</dbReference>
<keyword evidence="1" id="KW-0547">Nucleotide-binding</keyword>
<feature type="region of interest" description="Disordered" evidence="6">
    <location>
        <begin position="1"/>
        <end position="30"/>
    </location>
</feature>
<protein>
    <submittedName>
        <fullName evidence="8">Sigma-54-dependent Fis family transcriptional regulator</fullName>
    </submittedName>
</protein>
<dbReference type="CDD" id="cd00009">
    <property type="entry name" value="AAA"/>
    <property type="match status" value="1"/>
</dbReference>
<dbReference type="SUPFAM" id="SSF46689">
    <property type="entry name" value="Homeodomain-like"/>
    <property type="match status" value="1"/>
</dbReference>
<dbReference type="SMART" id="SM00065">
    <property type="entry name" value="GAF"/>
    <property type="match status" value="1"/>
</dbReference>
<keyword evidence="4" id="KW-0238">DNA-binding</keyword>
<dbReference type="EMBL" id="JAMQBK010000071">
    <property type="protein sequence ID" value="MCM2373894.1"/>
    <property type="molecule type" value="Genomic_DNA"/>
</dbReference>
<evidence type="ECO:0000256" key="3">
    <source>
        <dbReference type="ARBA" id="ARBA00023015"/>
    </source>
</evidence>
<dbReference type="Gene3D" id="1.10.10.60">
    <property type="entry name" value="Homeodomain-like"/>
    <property type="match status" value="1"/>
</dbReference>
<feature type="compositionally biased region" description="Polar residues" evidence="6">
    <location>
        <begin position="112"/>
        <end position="121"/>
    </location>
</feature>
<dbReference type="Gene3D" id="3.40.50.300">
    <property type="entry name" value="P-loop containing nucleotide triphosphate hydrolases"/>
    <property type="match status" value="1"/>
</dbReference>
<dbReference type="Gene3D" id="3.30.450.40">
    <property type="match status" value="1"/>
</dbReference>
<dbReference type="PANTHER" id="PTHR32071:SF57">
    <property type="entry name" value="C4-DICARBOXYLATE TRANSPORT TRANSCRIPTIONAL REGULATORY PROTEIN DCTD"/>
    <property type="match status" value="1"/>
</dbReference>
<dbReference type="InterPro" id="IPR058031">
    <property type="entry name" value="AAA_lid_NorR"/>
</dbReference>
<gene>
    <name evidence="8" type="ORF">NB063_25035</name>
</gene>
<dbReference type="PROSITE" id="PS00676">
    <property type="entry name" value="SIGMA54_INTERACT_2"/>
    <property type="match status" value="1"/>
</dbReference>
<dbReference type="InterPro" id="IPR003018">
    <property type="entry name" value="GAF"/>
</dbReference>
<evidence type="ECO:0000259" key="7">
    <source>
        <dbReference type="PROSITE" id="PS50045"/>
    </source>
</evidence>